<dbReference type="CDD" id="cd13641">
    <property type="entry name" value="PBP2_HisX_like"/>
    <property type="match status" value="1"/>
</dbReference>
<sequence length="338" mass="38704">MKRFFCLILAVTLTSSLILVGCSNGSGSIANTRVIGTIKFADPGWDSIRVHNEIARIIIEEGYGYKTEVRPGSETASLFAISTGSMDVFMEIWTGSYPDQYGSAIENSEIIEASVNLDDTQQGLYVPTYVIEGDLERGIEPIAPDLESIHDLPEYWELFKDPDNPSKGRIYGAIPGWNAHKVFQEKMENYGLFKTFNYYEPDSQTALNRSLIKLYESGKPWVGYQWEPSWIVGLYDMTKLKDEPYNHKDWLDGYRTEFPSQRLTIAVHKKLPEQVPKVYEFLSNYSTNSEITTNFLAYMEKNDATPHEAAEWFLKEYEEVWTTWVPSDISEKVKAKLK</sequence>
<dbReference type="Gene3D" id="3.40.190.100">
    <property type="entry name" value="Glycine betaine-binding periplasmic protein, domain 2"/>
    <property type="match status" value="1"/>
</dbReference>
<dbReference type="Gene3D" id="3.40.190.10">
    <property type="entry name" value="Periplasmic binding protein-like II"/>
    <property type="match status" value="1"/>
</dbReference>
<dbReference type="GO" id="GO:0043190">
    <property type="term" value="C:ATP-binding cassette (ABC) transporter complex"/>
    <property type="evidence" value="ECO:0007669"/>
    <property type="project" value="InterPro"/>
</dbReference>
<dbReference type="OrthoDB" id="9801163at2"/>
<name>A0A1G8RXV6_9BACI</name>
<dbReference type="STRING" id="930129.SAMN05216352_1361"/>
<evidence type="ECO:0000256" key="1">
    <source>
        <dbReference type="SAM" id="SignalP"/>
    </source>
</evidence>
<dbReference type="RefSeq" id="WP_091588440.1">
    <property type="nucleotide sequence ID" value="NZ_FNDU01000036.1"/>
</dbReference>
<proteinExistence type="predicted"/>
<dbReference type="InterPro" id="IPR007210">
    <property type="entry name" value="ABC_Gly_betaine_transp_sub-bd"/>
</dbReference>
<accession>A0A1G8RXV6</accession>
<evidence type="ECO:0000259" key="2">
    <source>
        <dbReference type="Pfam" id="PF04069"/>
    </source>
</evidence>
<gene>
    <name evidence="3" type="ORF">SAMN05216352_1361</name>
</gene>
<dbReference type="GO" id="GO:0022857">
    <property type="term" value="F:transmembrane transporter activity"/>
    <property type="evidence" value="ECO:0007669"/>
    <property type="project" value="InterPro"/>
</dbReference>
<keyword evidence="1" id="KW-0732">Signal</keyword>
<dbReference type="SUPFAM" id="SSF53850">
    <property type="entry name" value="Periplasmic binding protein-like II"/>
    <property type="match status" value="1"/>
</dbReference>
<dbReference type="EMBL" id="FNDU01000036">
    <property type="protein sequence ID" value="SDJ21808.1"/>
    <property type="molecule type" value="Genomic_DNA"/>
</dbReference>
<protein>
    <submittedName>
        <fullName evidence="3">Glycine betaine/proline transport system substrate-binding protein</fullName>
    </submittedName>
</protein>
<keyword evidence="4" id="KW-1185">Reference proteome</keyword>
<evidence type="ECO:0000313" key="3">
    <source>
        <dbReference type="EMBL" id="SDJ21808.1"/>
    </source>
</evidence>
<organism evidence="3 4">
    <name type="scientific">Alteribacillus bidgolensis</name>
    <dbReference type="NCBI Taxonomy" id="930129"/>
    <lineage>
        <taxon>Bacteria</taxon>
        <taxon>Bacillati</taxon>
        <taxon>Bacillota</taxon>
        <taxon>Bacilli</taxon>
        <taxon>Bacillales</taxon>
        <taxon>Bacillaceae</taxon>
        <taxon>Alteribacillus</taxon>
    </lineage>
</organism>
<evidence type="ECO:0000313" key="4">
    <source>
        <dbReference type="Proteomes" id="UP000199017"/>
    </source>
</evidence>
<dbReference type="AlphaFoldDB" id="A0A1G8RXV6"/>
<reference evidence="3 4" key="1">
    <citation type="submission" date="2016-10" db="EMBL/GenBank/DDBJ databases">
        <authorList>
            <person name="de Groot N.N."/>
        </authorList>
    </citation>
    <scope>NUCLEOTIDE SEQUENCE [LARGE SCALE GENOMIC DNA]</scope>
    <source>
        <strain evidence="4">P4B,CCM 7963,CECT 7998,DSM 25260,IBRC-M 10614,KCTC 13821</strain>
    </source>
</reference>
<dbReference type="PROSITE" id="PS51257">
    <property type="entry name" value="PROKAR_LIPOPROTEIN"/>
    <property type="match status" value="1"/>
</dbReference>
<dbReference type="Proteomes" id="UP000199017">
    <property type="component" value="Unassembled WGS sequence"/>
</dbReference>
<feature type="signal peptide" evidence="1">
    <location>
        <begin position="1"/>
        <end position="21"/>
    </location>
</feature>
<feature type="chain" id="PRO_5039604480" evidence="1">
    <location>
        <begin position="22"/>
        <end position="338"/>
    </location>
</feature>
<feature type="domain" description="ABC-type glycine betaine transport system substrate-binding" evidence="2">
    <location>
        <begin position="37"/>
        <end position="316"/>
    </location>
</feature>
<dbReference type="Pfam" id="PF04069">
    <property type="entry name" value="OpuAC"/>
    <property type="match status" value="1"/>
</dbReference>